<accession>A0A1H2G177</accession>
<proteinExistence type="inferred from homology"/>
<keyword evidence="1 8" id="KW-0004">4Fe-4S</keyword>
<evidence type="ECO:0000256" key="1">
    <source>
        <dbReference type="ARBA" id="ARBA00022485"/>
    </source>
</evidence>
<feature type="domain" description="Radical SAM core" evidence="9">
    <location>
        <begin position="24"/>
        <end position="215"/>
    </location>
</feature>
<protein>
    <recommendedName>
        <fullName evidence="8">7-carboxy-7-deazaguanine synthase</fullName>
        <shortName evidence="8">CDG synthase</shortName>
        <ecNumber evidence="8">4.3.99.3</ecNumber>
    </recommendedName>
    <alternativeName>
        <fullName evidence="8">Queuosine biosynthesis protein QueE</fullName>
    </alternativeName>
</protein>
<comment type="cofactor">
    <cofactor evidence="8">
        <name>[4Fe-4S] cluster</name>
        <dbReference type="ChEBI" id="CHEBI:49883"/>
    </cofactor>
    <text evidence="8">Binds 1 [4Fe-4S] cluster. The cluster is coordinated with 3 cysteines and an exchangeable S-adenosyl-L-methionine.</text>
</comment>
<evidence type="ECO:0000256" key="4">
    <source>
        <dbReference type="ARBA" id="ARBA00022842"/>
    </source>
</evidence>
<comment type="caution">
    <text evidence="8">Lacks conserved residue(s) required for the propagation of feature annotation.</text>
</comment>
<dbReference type="InterPro" id="IPR024924">
    <property type="entry name" value="7-CO-7-deazaguanine_synth-like"/>
</dbReference>
<dbReference type="SFLD" id="SFLDS00029">
    <property type="entry name" value="Radical_SAM"/>
    <property type="match status" value="1"/>
</dbReference>
<dbReference type="PANTHER" id="PTHR42836:SF1">
    <property type="entry name" value="7-CARBOXY-7-DEAZAGUANINE SYNTHASE"/>
    <property type="match status" value="1"/>
</dbReference>
<dbReference type="HAMAP" id="MF_00917">
    <property type="entry name" value="QueE"/>
    <property type="match status" value="1"/>
</dbReference>
<keyword evidence="8" id="KW-0671">Queuosine biosynthesis</keyword>
<feature type="binding site" evidence="8">
    <location>
        <begin position="43"/>
        <end position="45"/>
    </location>
    <ligand>
        <name>S-adenosyl-L-methionine</name>
        <dbReference type="ChEBI" id="CHEBI:59789"/>
    </ligand>
</feature>
<comment type="cofactor">
    <cofactor evidence="8">
        <name>S-adenosyl-L-methionine</name>
        <dbReference type="ChEBI" id="CHEBI:59789"/>
    </cofactor>
    <text evidence="8">Binds 1 S-adenosyl-L-methionine per subunit.</text>
</comment>
<feature type="binding site" evidence="8">
    <location>
        <position position="78"/>
    </location>
    <ligand>
        <name>S-adenosyl-L-methionine</name>
        <dbReference type="ChEBI" id="CHEBI:59789"/>
    </ligand>
</feature>
<dbReference type="SUPFAM" id="SSF102114">
    <property type="entry name" value="Radical SAM enzymes"/>
    <property type="match status" value="1"/>
</dbReference>
<organism evidence="10 11">
    <name type="scientific">Halopseudomonas salegens</name>
    <dbReference type="NCBI Taxonomy" id="1434072"/>
    <lineage>
        <taxon>Bacteria</taxon>
        <taxon>Pseudomonadati</taxon>
        <taxon>Pseudomonadota</taxon>
        <taxon>Gammaproteobacteria</taxon>
        <taxon>Pseudomonadales</taxon>
        <taxon>Pseudomonadaceae</taxon>
        <taxon>Halopseudomonas</taxon>
    </lineage>
</organism>
<dbReference type="PROSITE" id="PS51918">
    <property type="entry name" value="RADICAL_SAM"/>
    <property type="match status" value="1"/>
</dbReference>
<evidence type="ECO:0000256" key="5">
    <source>
        <dbReference type="ARBA" id="ARBA00023004"/>
    </source>
</evidence>
<keyword evidence="11" id="KW-1185">Reference proteome</keyword>
<feature type="binding site" evidence="8">
    <location>
        <position position="76"/>
    </location>
    <ligand>
        <name>substrate</name>
    </ligand>
</feature>
<keyword evidence="5 8" id="KW-0408">Iron</keyword>
<comment type="similarity">
    <text evidence="8">Belongs to the radical SAM superfamily. 7-carboxy-7-deazaguanine synthase family.</text>
</comment>
<evidence type="ECO:0000256" key="6">
    <source>
        <dbReference type="ARBA" id="ARBA00023014"/>
    </source>
</evidence>
<evidence type="ECO:0000256" key="8">
    <source>
        <dbReference type="HAMAP-Rule" id="MF_00917"/>
    </source>
</evidence>
<dbReference type="InterPro" id="IPR058240">
    <property type="entry name" value="rSAM_sf"/>
</dbReference>
<dbReference type="UniPathway" id="UPA00391"/>
<dbReference type="AlphaFoldDB" id="A0A1H2G177"/>
<dbReference type="STRING" id="1434072.SAMN05216210_1960"/>
<reference evidence="11" key="1">
    <citation type="submission" date="2016-10" db="EMBL/GenBank/DDBJ databases">
        <authorList>
            <person name="Varghese N."/>
            <person name="Submissions S."/>
        </authorList>
    </citation>
    <scope>NUCLEOTIDE SEQUENCE [LARGE SCALE GENOMIC DNA]</scope>
    <source>
        <strain evidence="11">CECT 8338</strain>
    </source>
</reference>
<dbReference type="PANTHER" id="PTHR42836">
    <property type="entry name" value="7-CARBOXY-7-DEAZAGUANINE SYNTHASE"/>
    <property type="match status" value="1"/>
</dbReference>
<comment type="function">
    <text evidence="8">Catalyzes the complex heterocyclic radical-mediated conversion of 6-carboxy-5,6,7,8-tetrahydropterin (CPH4) to 7-carboxy-7-deazaguanine (CDG), a step common to the biosynthetic pathways of all 7-deazapurine-containing compounds.</text>
</comment>
<feature type="binding site" evidence="8">
    <location>
        <position position="46"/>
    </location>
    <ligand>
        <name>Mg(2+)</name>
        <dbReference type="ChEBI" id="CHEBI:18420"/>
    </ligand>
</feature>
<dbReference type="InterPro" id="IPR013785">
    <property type="entry name" value="Aldolase_TIM"/>
</dbReference>
<evidence type="ECO:0000256" key="3">
    <source>
        <dbReference type="ARBA" id="ARBA00022723"/>
    </source>
</evidence>
<feature type="binding site" evidence="8">
    <location>
        <position position="44"/>
    </location>
    <ligand>
        <name>[4Fe-4S] cluster</name>
        <dbReference type="ChEBI" id="CHEBI:49883"/>
        <note>4Fe-4S-S-AdoMet</note>
    </ligand>
</feature>
<evidence type="ECO:0000256" key="7">
    <source>
        <dbReference type="ARBA" id="ARBA00023239"/>
    </source>
</evidence>
<dbReference type="EMBL" id="LT629787">
    <property type="protein sequence ID" value="SDU13315.1"/>
    <property type="molecule type" value="Genomic_DNA"/>
</dbReference>
<dbReference type="Gene3D" id="3.20.20.70">
    <property type="entry name" value="Aldolase class I"/>
    <property type="match status" value="1"/>
</dbReference>
<dbReference type="GO" id="GO:0051539">
    <property type="term" value="F:4 iron, 4 sulfur cluster binding"/>
    <property type="evidence" value="ECO:0007669"/>
    <property type="project" value="UniProtKB-UniRule"/>
</dbReference>
<comment type="cofactor">
    <cofactor evidence="8">
        <name>Mg(2+)</name>
        <dbReference type="ChEBI" id="CHEBI:18420"/>
    </cofactor>
</comment>
<comment type="subunit">
    <text evidence="8">Homodimer.</text>
</comment>
<comment type="catalytic activity">
    <reaction evidence="8">
        <text>6-carboxy-5,6,7,8-tetrahydropterin + H(+) = 7-carboxy-7-carbaguanine + NH4(+)</text>
        <dbReference type="Rhea" id="RHEA:27974"/>
        <dbReference type="ChEBI" id="CHEBI:15378"/>
        <dbReference type="ChEBI" id="CHEBI:28938"/>
        <dbReference type="ChEBI" id="CHEBI:61032"/>
        <dbReference type="ChEBI" id="CHEBI:61036"/>
        <dbReference type="EC" id="4.3.99.3"/>
    </reaction>
</comment>
<comment type="pathway">
    <text evidence="8">Purine metabolism; 7-cyano-7-deazaguanine biosynthesis.</text>
</comment>
<dbReference type="GO" id="GO:0000287">
    <property type="term" value="F:magnesium ion binding"/>
    <property type="evidence" value="ECO:0007669"/>
    <property type="project" value="UniProtKB-UniRule"/>
</dbReference>
<feature type="binding site" evidence="8">
    <location>
        <position position="37"/>
    </location>
    <ligand>
        <name>[4Fe-4S] cluster</name>
        <dbReference type="ChEBI" id="CHEBI:49883"/>
        <note>4Fe-4S-S-AdoMet</note>
    </ligand>
</feature>
<dbReference type="InterPro" id="IPR007197">
    <property type="entry name" value="rSAM"/>
</dbReference>
<dbReference type="Proteomes" id="UP000243924">
    <property type="component" value="Chromosome I"/>
</dbReference>
<dbReference type="CDD" id="cd01335">
    <property type="entry name" value="Radical_SAM"/>
    <property type="match status" value="1"/>
</dbReference>
<keyword evidence="3 8" id="KW-0479">Metal-binding</keyword>
<keyword evidence="4 8" id="KW-0460">Magnesium</keyword>
<dbReference type="GO" id="GO:1904047">
    <property type="term" value="F:S-adenosyl-L-methionine binding"/>
    <property type="evidence" value="ECO:0007669"/>
    <property type="project" value="UniProtKB-UniRule"/>
</dbReference>
<keyword evidence="7 8" id="KW-0456">Lyase</keyword>
<sequence length="219" mass="24392">MTTELSSTLRITEIFHSLQGESRTIGLPTVFVRLTGCPLRCQYCDSAYAFNGGESMPLEHILQQVGAYRPRYVCVTGGEPLAQPGCLRLLRQLCDAGYQVSLETSGAMDVSAVDPRVSRVVDLKTPGSAEVGRNLYSNIALLGPQDQVKFVLCNRADYDWARFKLDEYGLAEQVGEVLFSPSHAELDARELADWIVADNLPVRFQLQLHKYLWNDQPGH</sequence>
<evidence type="ECO:0000313" key="10">
    <source>
        <dbReference type="EMBL" id="SDU13315.1"/>
    </source>
</evidence>
<dbReference type="GO" id="GO:0016840">
    <property type="term" value="F:carbon-nitrogen lyase activity"/>
    <property type="evidence" value="ECO:0007669"/>
    <property type="project" value="UniProtKB-UniRule"/>
</dbReference>
<feature type="binding site" evidence="8">
    <location>
        <position position="33"/>
    </location>
    <ligand>
        <name>substrate</name>
    </ligand>
</feature>
<evidence type="ECO:0000313" key="11">
    <source>
        <dbReference type="Proteomes" id="UP000243924"/>
    </source>
</evidence>
<dbReference type="GO" id="GO:0008616">
    <property type="term" value="P:tRNA queuosine(34) biosynthetic process"/>
    <property type="evidence" value="ECO:0007669"/>
    <property type="project" value="UniProtKB-UniRule"/>
</dbReference>
<dbReference type="NCBIfam" id="TIGR04349">
    <property type="entry name" value="rSAM_QueE_gams"/>
    <property type="match status" value="1"/>
</dbReference>
<dbReference type="EC" id="4.3.99.3" evidence="8"/>
<dbReference type="InterPro" id="IPR027621">
    <property type="entry name" value="rSAM_QueE_gams"/>
</dbReference>
<gene>
    <name evidence="8" type="primary">queE</name>
    <name evidence="10" type="ORF">SAMN05216210_1960</name>
</gene>
<keyword evidence="6 8" id="KW-0411">Iron-sulfur</keyword>
<evidence type="ECO:0000256" key="2">
    <source>
        <dbReference type="ARBA" id="ARBA00022691"/>
    </source>
</evidence>
<keyword evidence="2 8" id="KW-0949">S-adenosyl-L-methionine</keyword>
<feature type="binding site" evidence="8">
    <location>
        <position position="41"/>
    </location>
    <ligand>
        <name>[4Fe-4S] cluster</name>
        <dbReference type="ChEBI" id="CHEBI:49883"/>
        <note>4Fe-4S-S-AdoMet</note>
    </ligand>
</feature>
<evidence type="ECO:0000259" key="9">
    <source>
        <dbReference type="PROSITE" id="PS51918"/>
    </source>
</evidence>
<feature type="binding site" evidence="8">
    <location>
        <begin position="18"/>
        <end position="20"/>
    </location>
    <ligand>
        <name>substrate</name>
    </ligand>
</feature>
<dbReference type="Pfam" id="PF04055">
    <property type="entry name" value="Radical_SAM"/>
    <property type="match status" value="1"/>
</dbReference>
<name>A0A1H2G177_9GAMM</name>
<dbReference type="PIRSF" id="PIRSF000370">
    <property type="entry name" value="QueE"/>
    <property type="match status" value="1"/>
</dbReference>